<dbReference type="EMBL" id="NKXS01004842">
    <property type="protein sequence ID" value="PIN05233.1"/>
    <property type="molecule type" value="Genomic_DNA"/>
</dbReference>
<dbReference type="InterPro" id="IPR016177">
    <property type="entry name" value="DNA-bd_dom_sf"/>
</dbReference>
<keyword evidence="5" id="KW-0539">Nucleus</keyword>
<dbReference type="PANTHER" id="PTHR31194">
    <property type="entry name" value="SHN SHINE , DNA BINDING / TRANSCRIPTION FACTOR"/>
    <property type="match status" value="1"/>
</dbReference>
<evidence type="ECO:0000256" key="6">
    <source>
        <dbReference type="SAM" id="MobiDB-lite"/>
    </source>
</evidence>
<dbReference type="GO" id="GO:0003700">
    <property type="term" value="F:DNA-binding transcription factor activity"/>
    <property type="evidence" value="ECO:0007669"/>
    <property type="project" value="InterPro"/>
</dbReference>
<protein>
    <recommendedName>
        <fullName evidence="7">AP2/ERF domain-containing protein</fullName>
    </recommendedName>
</protein>
<keyword evidence="9" id="KW-1185">Reference proteome</keyword>
<dbReference type="SUPFAM" id="SSF54171">
    <property type="entry name" value="DNA-binding domain"/>
    <property type="match status" value="1"/>
</dbReference>
<proteinExistence type="predicted"/>
<keyword evidence="4" id="KW-0804">Transcription</keyword>
<dbReference type="PRINTS" id="PR00367">
    <property type="entry name" value="ETHRSPELEMNT"/>
</dbReference>
<dbReference type="AlphaFoldDB" id="A0A2G9GIW9"/>
<keyword evidence="2" id="KW-0805">Transcription regulation</keyword>
<dbReference type="STRING" id="429701.A0A2G9GIW9"/>
<dbReference type="Proteomes" id="UP000231279">
    <property type="component" value="Unassembled WGS sequence"/>
</dbReference>
<evidence type="ECO:0000259" key="7">
    <source>
        <dbReference type="PROSITE" id="PS51032"/>
    </source>
</evidence>
<feature type="region of interest" description="Disordered" evidence="6">
    <location>
        <begin position="1"/>
        <end position="39"/>
    </location>
</feature>
<organism evidence="8 9">
    <name type="scientific">Handroanthus impetiginosus</name>
    <dbReference type="NCBI Taxonomy" id="429701"/>
    <lineage>
        <taxon>Eukaryota</taxon>
        <taxon>Viridiplantae</taxon>
        <taxon>Streptophyta</taxon>
        <taxon>Embryophyta</taxon>
        <taxon>Tracheophyta</taxon>
        <taxon>Spermatophyta</taxon>
        <taxon>Magnoliopsida</taxon>
        <taxon>eudicotyledons</taxon>
        <taxon>Gunneridae</taxon>
        <taxon>Pentapetalae</taxon>
        <taxon>asterids</taxon>
        <taxon>lamiids</taxon>
        <taxon>Lamiales</taxon>
        <taxon>Bignoniaceae</taxon>
        <taxon>Crescentiina</taxon>
        <taxon>Tabebuia alliance</taxon>
        <taxon>Handroanthus</taxon>
    </lineage>
</organism>
<feature type="domain" description="AP2/ERF" evidence="7">
    <location>
        <begin position="74"/>
        <end position="132"/>
    </location>
</feature>
<dbReference type="PANTHER" id="PTHR31194:SF62">
    <property type="entry name" value="ETHYLENE-RESPONSIVE TRANSCRIPTION FACTOR ERF118"/>
    <property type="match status" value="1"/>
</dbReference>
<reference evidence="9" key="1">
    <citation type="journal article" date="2018" name="Gigascience">
        <title>Genome assembly of the Pink Ipe (Handroanthus impetiginosus, Bignoniaceae), a highly valued, ecologically keystone Neotropical timber forest tree.</title>
        <authorList>
            <person name="Silva-Junior O.B."/>
            <person name="Grattapaglia D."/>
            <person name="Novaes E."/>
            <person name="Collevatti R.G."/>
        </authorList>
    </citation>
    <scope>NUCLEOTIDE SEQUENCE [LARGE SCALE GENOMIC DNA]</scope>
    <source>
        <strain evidence="9">cv. UFG-1</strain>
    </source>
</reference>
<evidence type="ECO:0000313" key="8">
    <source>
        <dbReference type="EMBL" id="PIN05233.1"/>
    </source>
</evidence>
<dbReference type="Pfam" id="PF00847">
    <property type="entry name" value="AP2"/>
    <property type="match status" value="1"/>
</dbReference>
<gene>
    <name evidence="8" type="ORF">CDL12_22227</name>
</gene>
<evidence type="ECO:0000256" key="5">
    <source>
        <dbReference type="ARBA" id="ARBA00023242"/>
    </source>
</evidence>
<dbReference type="CDD" id="cd00018">
    <property type="entry name" value="AP2"/>
    <property type="match status" value="1"/>
</dbReference>
<dbReference type="Gene3D" id="3.30.730.10">
    <property type="entry name" value="AP2/ERF domain"/>
    <property type="match status" value="1"/>
</dbReference>
<comment type="subcellular location">
    <subcellularLocation>
        <location evidence="1">Nucleus</location>
    </subcellularLocation>
</comment>
<dbReference type="InterPro" id="IPR001471">
    <property type="entry name" value="AP2/ERF_dom"/>
</dbReference>
<dbReference type="GO" id="GO:0003677">
    <property type="term" value="F:DNA binding"/>
    <property type="evidence" value="ECO:0007669"/>
    <property type="project" value="UniProtKB-KW"/>
</dbReference>
<feature type="region of interest" description="Disordered" evidence="6">
    <location>
        <begin position="151"/>
        <end position="173"/>
    </location>
</feature>
<accession>A0A2G9GIW9</accession>
<evidence type="ECO:0000256" key="3">
    <source>
        <dbReference type="ARBA" id="ARBA00023125"/>
    </source>
</evidence>
<dbReference type="InterPro" id="IPR036955">
    <property type="entry name" value="AP2/ERF_dom_sf"/>
</dbReference>
<dbReference type="GO" id="GO:0005634">
    <property type="term" value="C:nucleus"/>
    <property type="evidence" value="ECO:0007669"/>
    <property type="project" value="UniProtKB-SubCell"/>
</dbReference>
<evidence type="ECO:0000256" key="1">
    <source>
        <dbReference type="ARBA" id="ARBA00004123"/>
    </source>
</evidence>
<sequence>MEGLTPKTKRIRVSYSDPDATDSSSDESEKAQKKSKRKVHEIVLQSEQNVEKNMEFDSVSEQSLMGSKKFHKRKFIGVRMRPWGKYTAEIRDPFKKKRVWLGTFRTPEEASKAYISKKNEIQEELRAKQGFDWVPCEKSLTQDSPSSILEFETSESSNGGGAAAEQEVLGEKKVSENQGNKGVRFGYLCGRQIVDQNGFLLGEFSKVDDLSVCTSEDGVFLTED</sequence>
<evidence type="ECO:0000256" key="2">
    <source>
        <dbReference type="ARBA" id="ARBA00023015"/>
    </source>
</evidence>
<dbReference type="OrthoDB" id="885920at2759"/>
<comment type="caution">
    <text evidence="8">The sequence shown here is derived from an EMBL/GenBank/DDBJ whole genome shotgun (WGS) entry which is preliminary data.</text>
</comment>
<dbReference type="PROSITE" id="PS51032">
    <property type="entry name" value="AP2_ERF"/>
    <property type="match status" value="1"/>
</dbReference>
<evidence type="ECO:0000313" key="9">
    <source>
        <dbReference type="Proteomes" id="UP000231279"/>
    </source>
</evidence>
<dbReference type="SMART" id="SM00380">
    <property type="entry name" value="AP2"/>
    <property type="match status" value="1"/>
</dbReference>
<name>A0A2G9GIW9_9LAMI</name>
<evidence type="ECO:0000256" key="4">
    <source>
        <dbReference type="ARBA" id="ARBA00023163"/>
    </source>
</evidence>
<keyword evidence="3" id="KW-0238">DNA-binding</keyword>
<dbReference type="InterPro" id="IPR050913">
    <property type="entry name" value="AP2/ERF_ERF"/>
</dbReference>